<comment type="caution">
    <text evidence="1">The sequence shown here is derived from an EMBL/GenBank/DDBJ whole genome shotgun (WGS) entry which is preliminary data.</text>
</comment>
<accession>A0ACC1IV28</accession>
<gene>
    <name evidence="1" type="ORF">LPJ66_000880</name>
</gene>
<protein>
    <submittedName>
        <fullName evidence="1">Uncharacterized protein</fullName>
    </submittedName>
</protein>
<organism evidence="1 2">
    <name type="scientific">Kickxella alabastrina</name>
    <dbReference type="NCBI Taxonomy" id="61397"/>
    <lineage>
        <taxon>Eukaryota</taxon>
        <taxon>Fungi</taxon>
        <taxon>Fungi incertae sedis</taxon>
        <taxon>Zoopagomycota</taxon>
        <taxon>Kickxellomycotina</taxon>
        <taxon>Kickxellomycetes</taxon>
        <taxon>Kickxellales</taxon>
        <taxon>Kickxellaceae</taxon>
        <taxon>Kickxella</taxon>
    </lineage>
</organism>
<dbReference type="Proteomes" id="UP001150581">
    <property type="component" value="Unassembled WGS sequence"/>
</dbReference>
<reference evidence="1" key="1">
    <citation type="submission" date="2022-07" db="EMBL/GenBank/DDBJ databases">
        <title>Phylogenomic reconstructions and comparative analyses of Kickxellomycotina fungi.</title>
        <authorList>
            <person name="Reynolds N.K."/>
            <person name="Stajich J.E."/>
            <person name="Barry K."/>
            <person name="Grigoriev I.V."/>
            <person name="Crous P."/>
            <person name="Smith M.E."/>
        </authorList>
    </citation>
    <scope>NUCLEOTIDE SEQUENCE</scope>
    <source>
        <strain evidence="1">Benny 63K</strain>
    </source>
</reference>
<evidence type="ECO:0000313" key="1">
    <source>
        <dbReference type="EMBL" id="KAJ1901295.1"/>
    </source>
</evidence>
<evidence type="ECO:0000313" key="2">
    <source>
        <dbReference type="Proteomes" id="UP001150581"/>
    </source>
</evidence>
<sequence>MASYSQRPIEPNTRLHHREAASLVPSSSLGTAYGSNPALHVDGWHHQQPQQPHNTAFMAVALGTAPEPRNSSSSSNISSGGMKRTHESVDHHPRSNKRSIDQVAATTQHGSSSSGGGGGVRITDLLNPAVVPAIAAAHRMTLPSVLSRTQSDDAKYARQQVAAVIQGAKQPAEPVRGFVRTATAPSIMAAADPSCAQGLVREALELDKLYDIACVIIESIWPNHSTSQRTQLCSLRCFVAETHRQSRLGIDVLELCMFYLLRAKSIIQAKQRAAAQHKEDQKEGQLKENHQQMMVATQQQQQQQAQMEHSATPPLSPDNQYIANNSSGATATTTSVARPKVHSDMGRGRGSPITPASAGSVGQQILYVERDRQQILRSGLITSFVPADTTTGNKHQDAAVQHRP</sequence>
<proteinExistence type="predicted"/>
<feature type="non-terminal residue" evidence="1">
    <location>
        <position position="404"/>
    </location>
</feature>
<name>A0ACC1IV28_9FUNG</name>
<dbReference type="EMBL" id="JANBPG010000034">
    <property type="protein sequence ID" value="KAJ1901295.1"/>
    <property type="molecule type" value="Genomic_DNA"/>
</dbReference>
<keyword evidence="2" id="KW-1185">Reference proteome</keyword>